<gene>
    <name evidence="3" type="ORF">NCGR_LOCUS40279</name>
</gene>
<dbReference type="Proteomes" id="UP000604825">
    <property type="component" value="Unassembled WGS sequence"/>
</dbReference>
<evidence type="ECO:0000313" key="3">
    <source>
        <dbReference type="EMBL" id="CAD6256780.1"/>
    </source>
</evidence>
<name>A0A811QKQ5_9POAL</name>
<proteinExistence type="predicted"/>
<comment type="caution">
    <text evidence="3">The sequence shown here is derived from an EMBL/GenBank/DDBJ whole genome shotgun (WGS) entry which is preliminary data.</text>
</comment>
<feature type="signal peptide" evidence="2">
    <location>
        <begin position="1"/>
        <end position="28"/>
    </location>
</feature>
<keyword evidence="4" id="KW-1185">Reference proteome</keyword>
<sequence length="119" mass="13093">MEARRTAKPRRQWPRAVAASALIRAIVAAQIWPETVGGGGGLQEDFSTSPLEILPSRAHPDWTREDGNAFAREHKQIFGPASLVGGGLTSERERMAAQVFQTGYRFCPMRMKNPTDASI</sequence>
<accession>A0A811QKQ5</accession>
<reference evidence="3" key="1">
    <citation type="submission" date="2020-10" db="EMBL/GenBank/DDBJ databases">
        <authorList>
            <person name="Han B."/>
            <person name="Lu T."/>
            <person name="Zhao Q."/>
            <person name="Huang X."/>
            <person name="Zhao Y."/>
        </authorList>
    </citation>
    <scope>NUCLEOTIDE SEQUENCE</scope>
</reference>
<feature type="compositionally biased region" description="Basic and acidic residues" evidence="1">
    <location>
        <begin position="58"/>
        <end position="68"/>
    </location>
</feature>
<organism evidence="3 4">
    <name type="scientific">Miscanthus lutarioriparius</name>
    <dbReference type="NCBI Taxonomy" id="422564"/>
    <lineage>
        <taxon>Eukaryota</taxon>
        <taxon>Viridiplantae</taxon>
        <taxon>Streptophyta</taxon>
        <taxon>Embryophyta</taxon>
        <taxon>Tracheophyta</taxon>
        <taxon>Spermatophyta</taxon>
        <taxon>Magnoliopsida</taxon>
        <taxon>Liliopsida</taxon>
        <taxon>Poales</taxon>
        <taxon>Poaceae</taxon>
        <taxon>PACMAD clade</taxon>
        <taxon>Panicoideae</taxon>
        <taxon>Andropogonodae</taxon>
        <taxon>Andropogoneae</taxon>
        <taxon>Saccharinae</taxon>
        <taxon>Miscanthus</taxon>
    </lineage>
</organism>
<evidence type="ECO:0000256" key="1">
    <source>
        <dbReference type="SAM" id="MobiDB-lite"/>
    </source>
</evidence>
<dbReference type="AlphaFoldDB" id="A0A811QKQ5"/>
<evidence type="ECO:0000313" key="4">
    <source>
        <dbReference type="Proteomes" id="UP000604825"/>
    </source>
</evidence>
<feature type="chain" id="PRO_5032793876" evidence="2">
    <location>
        <begin position="29"/>
        <end position="119"/>
    </location>
</feature>
<dbReference type="EMBL" id="CAJGYO010000010">
    <property type="protein sequence ID" value="CAD6256780.1"/>
    <property type="molecule type" value="Genomic_DNA"/>
</dbReference>
<keyword evidence="2" id="KW-0732">Signal</keyword>
<evidence type="ECO:0000256" key="2">
    <source>
        <dbReference type="SAM" id="SignalP"/>
    </source>
</evidence>
<protein>
    <submittedName>
        <fullName evidence="3">Uncharacterized protein</fullName>
    </submittedName>
</protein>
<feature type="region of interest" description="Disordered" evidence="1">
    <location>
        <begin position="38"/>
        <end position="68"/>
    </location>
</feature>
<dbReference type="OrthoDB" id="10261753at2759"/>